<feature type="domain" description="Bacterial sugar transferase" evidence="4">
    <location>
        <begin position="3"/>
        <end position="185"/>
    </location>
</feature>
<keyword evidence="3" id="KW-0472">Membrane</keyword>
<protein>
    <submittedName>
        <fullName evidence="5">Sugar transferase</fullName>
        <ecNumber evidence="5">2.7.8.-</ecNumber>
    </submittedName>
</protein>
<comment type="caution">
    <text evidence="5">The sequence shown here is derived from an EMBL/GenBank/DDBJ whole genome shotgun (WGS) entry which is preliminary data.</text>
</comment>
<keyword evidence="3" id="KW-0812">Transmembrane</keyword>
<dbReference type="Pfam" id="PF02397">
    <property type="entry name" value="Bac_transf"/>
    <property type="match status" value="1"/>
</dbReference>
<dbReference type="PANTHER" id="PTHR30576">
    <property type="entry name" value="COLANIC BIOSYNTHESIS UDP-GLUCOSE LIPID CARRIER TRANSFERASE"/>
    <property type="match status" value="1"/>
</dbReference>
<evidence type="ECO:0000256" key="1">
    <source>
        <dbReference type="ARBA" id="ARBA00006464"/>
    </source>
</evidence>
<keyword evidence="5" id="KW-0808">Transferase</keyword>
<reference evidence="5 6" key="1">
    <citation type="submission" date="2023-09" db="EMBL/GenBank/DDBJ databases">
        <authorList>
            <person name="Rey-Velasco X."/>
        </authorList>
    </citation>
    <scope>NUCLEOTIDE SEQUENCE [LARGE SCALE GENOMIC DNA]</scope>
    <source>
        <strain evidence="5 6">F158</strain>
    </source>
</reference>
<dbReference type="Proteomes" id="UP001265259">
    <property type="component" value="Unassembled WGS sequence"/>
</dbReference>
<dbReference type="RefSeq" id="WP_311689316.1">
    <property type="nucleotide sequence ID" value="NZ_JAVRHL010000001.1"/>
</dbReference>
<accession>A0ABU3DCV1</accession>
<dbReference type="EC" id="2.7.8.-" evidence="5"/>
<evidence type="ECO:0000256" key="3">
    <source>
        <dbReference type="SAM" id="Phobius"/>
    </source>
</evidence>
<evidence type="ECO:0000313" key="6">
    <source>
        <dbReference type="Proteomes" id="UP001265259"/>
    </source>
</evidence>
<proteinExistence type="inferred from homology"/>
<evidence type="ECO:0000259" key="4">
    <source>
        <dbReference type="Pfam" id="PF02397"/>
    </source>
</evidence>
<dbReference type="PANTHER" id="PTHR30576:SF0">
    <property type="entry name" value="UNDECAPRENYL-PHOSPHATE N-ACETYLGALACTOSAMINYL 1-PHOSPHATE TRANSFERASE-RELATED"/>
    <property type="match status" value="1"/>
</dbReference>
<dbReference type="EMBL" id="JAVRHL010000001">
    <property type="protein sequence ID" value="MDT0681547.1"/>
    <property type="molecule type" value="Genomic_DNA"/>
</dbReference>
<gene>
    <name evidence="5" type="ORF">RM543_02530</name>
</gene>
<evidence type="ECO:0000313" key="5">
    <source>
        <dbReference type="EMBL" id="MDT0681547.1"/>
    </source>
</evidence>
<dbReference type="GO" id="GO:0016740">
    <property type="term" value="F:transferase activity"/>
    <property type="evidence" value="ECO:0007669"/>
    <property type="project" value="UniProtKB-KW"/>
</dbReference>
<sequence>MFKRLFDVVVSLLLLVPMVVLGVGLLIVNPFLNPGPLFYRQVRMGRDCRAFWAIKFRSMRPTERISRSVEDPVEIDRITPLGHVLRRSRLDELPQVLNVLAGQMSLIGPRPDYFSHAKVFARSVPGYRERHRVRPGISGYAQVELGYAEGMDATRAKAEADLYYIRNASFALDTRLLFKTIRVVLGRKGA</sequence>
<organism evidence="5 6">
    <name type="scientific">Tropicimonas omnivorans</name>
    <dbReference type="NCBI Taxonomy" id="3075590"/>
    <lineage>
        <taxon>Bacteria</taxon>
        <taxon>Pseudomonadati</taxon>
        <taxon>Pseudomonadota</taxon>
        <taxon>Alphaproteobacteria</taxon>
        <taxon>Rhodobacterales</taxon>
        <taxon>Roseobacteraceae</taxon>
        <taxon>Tropicimonas</taxon>
    </lineage>
</organism>
<dbReference type="InterPro" id="IPR003362">
    <property type="entry name" value="Bact_transf"/>
</dbReference>
<evidence type="ECO:0000256" key="2">
    <source>
        <dbReference type="ARBA" id="ARBA00023169"/>
    </source>
</evidence>
<keyword evidence="3" id="KW-1133">Transmembrane helix</keyword>
<keyword evidence="2" id="KW-0270">Exopolysaccharide synthesis</keyword>
<feature type="transmembrane region" description="Helical" evidence="3">
    <location>
        <begin position="12"/>
        <end position="32"/>
    </location>
</feature>
<keyword evidence="6" id="KW-1185">Reference proteome</keyword>
<name>A0ABU3DCV1_9RHOB</name>
<comment type="similarity">
    <text evidence="1">Belongs to the bacterial sugar transferase family.</text>
</comment>